<dbReference type="OrthoDB" id="4625500at2"/>
<accession>A0A1A3NCB3</accession>
<keyword evidence="8" id="KW-1185">Reference proteome</keyword>
<feature type="chain" id="PRO_5038457816" description="Lipoprotein LpqH" evidence="6">
    <location>
        <begin position="22"/>
        <end position="139"/>
    </location>
</feature>
<evidence type="ECO:0000256" key="3">
    <source>
        <dbReference type="ARBA" id="ARBA00023136"/>
    </source>
</evidence>
<name>A0A1A3NCB3_MYCAS</name>
<evidence type="ECO:0000256" key="6">
    <source>
        <dbReference type="SAM" id="SignalP"/>
    </source>
</evidence>
<evidence type="ECO:0000256" key="5">
    <source>
        <dbReference type="ARBA" id="ARBA00023288"/>
    </source>
</evidence>
<dbReference type="PROSITE" id="PS51257">
    <property type="entry name" value="PROKAR_LIPOPROTEIN"/>
    <property type="match status" value="1"/>
</dbReference>
<evidence type="ECO:0000313" key="7">
    <source>
        <dbReference type="EMBL" id="OBK18724.1"/>
    </source>
</evidence>
<keyword evidence="5" id="KW-0449">Lipoprotein</keyword>
<reference evidence="7 8" key="1">
    <citation type="submission" date="2016-06" db="EMBL/GenBank/DDBJ databases">
        <authorList>
            <person name="Kjaerup R.B."/>
            <person name="Dalgaard T.S."/>
            <person name="Juul-Madsen H.R."/>
        </authorList>
    </citation>
    <scope>NUCLEOTIDE SEQUENCE [LARGE SCALE GENOMIC DNA]</scope>
    <source>
        <strain evidence="7 8">1245139.5</strain>
    </source>
</reference>
<protein>
    <recommendedName>
        <fullName evidence="9">Lipoprotein LpqH</fullName>
    </recommendedName>
</protein>
<evidence type="ECO:0008006" key="9">
    <source>
        <dbReference type="Google" id="ProtNLM"/>
    </source>
</evidence>
<evidence type="ECO:0000256" key="2">
    <source>
        <dbReference type="ARBA" id="ARBA00022729"/>
    </source>
</evidence>
<keyword evidence="4" id="KW-0564">Palmitate</keyword>
<sequence>MRCPIVAAFAVLGAGALGGCASPQQTPLASSASVTVNGVQAKFDVVSCTQVQWYRTIHIGHKLSGATVVVDGRGPRAVAESARIHNVGGFDGMYSQGAGDAANTRFDGNSYLITGVAAGSRTANPAEPATAEFKISAKC</sequence>
<keyword evidence="2 6" id="KW-0732">Signal</keyword>
<dbReference type="Proteomes" id="UP000093629">
    <property type="component" value="Unassembled WGS sequence"/>
</dbReference>
<dbReference type="Pfam" id="PF05481">
    <property type="entry name" value="Myco_19_kDa"/>
    <property type="match status" value="1"/>
</dbReference>
<dbReference type="RefSeq" id="WP_065157428.1">
    <property type="nucleotide sequence ID" value="NZ_LZLQ01000024.1"/>
</dbReference>
<dbReference type="InterPro" id="IPR008691">
    <property type="entry name" value="LpqH"/>
</dbReference>
<gene>
    <name evidence="7" type="ORF">A5636_02310</name>
</gene>
<dbReference type="AlphaFoldDB" id="A0A1A3NCB3"/>
<feature type="signal peptide" evidence="6">
    <location>
        <begin position="1"/>
        <end position="21"/>
    </location>
</feature>
<evidence type="ECO:0000313" key="8">
    <source>
        <dbReference type="Proteomes" id="UP000093629"/>
    </source>
</evidence>
<dbReference type="GO" id="GO:0016020">
    <property type="term" value="C:membrane"/>
    <property type="evidence" value="ECO:0007669"/>
    <property type="project" value="InterPro"/>
</dbReference>
<organism evidence="7 8">
    <name type="scientific">Mycobacterium asiaticum</name>
    <dbReference type="NCBI Taxonomy" id="1790"/>
    <lineage>
        <taxon>Bacteria</taxon>
        <taxon>Bacillati</taxon>
        <taxon>Actinomycetota</taxon>
        <taxon>Actinomycetes</taxon>
        <taxon>Mycobacteriales</taxon>
        <taxon>Mycobacteriaceae</taxon>
        <taxon>Mycobacterium</taxon>
    </lineage>
</organism>
<comment type="caution">
    <text evidence="7">The sequence shown here is derived from an EMBL/GenBank/DDBJ whole genome shotgun (WGS) entry which is preliminary data.</text>
</comment>
<proteinExistence type="predicted"/>
<dbReference type="EMBL" id="LZLQ01000024">
    <property type="protein sequence ID" value="OBK18724.1"/>
    <property type="molecule type" value="Genomic_DNA"/>
</dbReference>
<evidence type="ECO:0000256" key="4">
    <source>
        <dbReference type="ARBA" id="ARBA00023139"/>
    </source>
</evidence>
<keyword evidence="1" id="KW-1003">Cell membrane</keyword>
<evidence type="ECO:0000256" key="1">
    <source>
        <dbReference type="ARBA" id="ARBA00022475"/>
    </source>
</evidence>
<keyword evidence="3" id="KW-0472">Membrane</keyword>